<dbReference type="InterPro" id="IPR002694">
    <property type="entry name" value="Znf_CHC2"/>
</dbReference>
<dbReference type="RefSeq" id="WP_115585856.1">
    <property type="nucleotide sequence ID" value="NZ_CP025544.1"/>
</dbReference>
<evidence type="ECO:0000313" key="17">
    <source>
        <dbReference type="Proteomes" id="UP000254834"/>
    </source>
</evidence>
<dbReference type="SMART" id="SM00493">
    <property type="entry name" value="TOPRIM"/>
    <property type="match status" value="1"/>
</dbReference>
<dbReference type="SUPFAM" id="SSF56731">
    <property type="entry name" value="DNA primase core"/>
    <property type="match status" value="1"/>
</dbReference>
<evidence type="ECO:0000313" key="16">
    <source>
        <dbReference type="EMBL" id="AXK60841.1"/>
    </source>
</evidence>
<dbReference type="OrthoDB" id="9803773at2"/>
<name>A0A345ZC24_9BACT</name>
<dbReference type="InterPro" id="IPR036977">
    <property type="entry name" value="DNA_primase_Znf_CHC2"/>
</dbReference>
<dbReference type="Pfam" id="PF13155">
    <property type="entry name" value="Toprim_2"/>
    <property type="match status" value="1"/>
</dbReference>
<dbReference type="GO" id="GO:0008270">
    <property type="term" value="F:zinc ion binding"/>
    <property type="evidence" value="ECO:0007669"/>
    <property type="project" value="UniProtKB-UniRule"/>
</dbReference>
<evidence type="ECO:0000256" key="14">
    <source>
        <dbReference type="PIRSR" id="PIRSR002811-1"/>
    </source>
</evidence>
<comment type="subunit">
    <text evidence="12">Monomer. Interacts with DnaB.</text>
</comment>
<evidence type="ECO:0000256" key="5">
    <source>
        <dbReference type="ARBA" id="ARBA00022705"/>
    </source>
</evidence>
<dbReference type="EC" id="2.7.7.101" evidence="12"/>
<dbReference type="InterPro" id="IPR006295">
    <property type="entry name" value="DNA_primase_DnaG"/>
</dbReference>
<keyword evidence="10 12" id="KW-0238">DNA-binding</keyword>
<keyword evidence="6 12" id="KW-0479">Metal-binding</keyword>
<comment type="catalytic activity">
    <reaction evidence="12">
        <text>ssDNA + n NTP = ssDNA/pppN(pN)n-1 hybrid + (n-1) diphosphate.</text>
        <dbReference type="EC" id="2.7.7.101"/>
    </reaction>
</comment>
<evidence type="ECO:0000256" key="4">
    <source>
        <dbReference type="ARBA" id="ARBA00022695"/>
    </source>
</evidence>
<gene>
    <name evidence="12 16" type="primary">dnaG</name>
    <name evidence="16" type="ORF">C0J27_03795</name>
</gene>
<evidence type="ECO:0000256" key="1">
    <source>
        <dbReference type="ARBA" id="ARBA00022478"/>
    </source>
</evidence>
<dbReference type="Pfam" id="PF01807">
    <property type="entry name" value="Zn_ribbon_DnaG"/>
    <property type="match status" value="1"/>
</dbReference>
<sequence length="583" mass="66460">MNLFNFIKNSVRILDVINEYTTLKKSGGLYWKSPCPFHQEKTPSFTVSPDKEIFYCFGCNESGDVISFIAKIEKMSQYEAAQYLIEKYNLNVPEQIKSSFSSSQETRTEKDAYFALCKLVANWCHDQLFQHDTALNYVHSRKFNQQSITQFLIGYFPKGNMAIKSLLNYVSAQGFLTQDLIRAGIIFQGQANIYSPFESRIIFPIKDHLGRHCGFGGRVFLPDDERSKYYNSKENQFFQKGTLLFGLDVAKKNIQSNDIAFLVEGYTDCIAMHSYGYKNSVATLGTACTLEHLKKIANYTQQLYVMYDGDNAGQEAILRLTQLCWSIDVETKVISLPKDSDPASFLYKNQDLKPYIRQAQDVFTFFLQSKGHDFQNKSLKEKMEATASIISLIHSLQDPLKKDILLLKASEILQIPLEILRTEYNVTSKPVEKSTTDITSSSVLTPLESKIFSAILHYPHLLNSENKTLLAAGLPTPYNELLLKIAKIIEPNPTISLAKIQEQLTADEQVYIHQLLFALEETNIESAFEQMLLQFQKKHWKSIVVNIKMKLKQATQDSNNEEIQTIVTAFQAIKLKLLKNGSL</sequence>
<organism evidence="16 17">
    <name type="scientific">Candidatus Chromulinivorax destructor</name>
    <dbReference type="NCBI Taxonomy" id="2066483"/>
    <lineage>
        <taxon>Bacteria</taxon>
        <taxon>Candidatus Babelota</taxon>
        <taxon>Candidatus Babeliae</taxon>
        <taxon>Candidatus Babeliales</taxon>
        <taxon>Candidatus Chromulinivoraceae</taxon>
        <taxon>Candidatus Chromulinivorax</taxon>
    </lineage>
</organism>
<dbReference type="KEGG" id="cdes:C0J27_03795"/>
<keyword evidence="17" id="KW-1185">Reference proteome</keyword>
<dbReference type="GO" id="GO:0005737">
    <property type="term" value="C:cytoplasm"/>
    <property type="evidence" value="ECO:0007669"/>
    <property type="project" value="TreeGrafter"/>
</dbReference>
<dbReference type="Proteomes" id="UP000254834">
    <property type="component" value="Chromosome"/>
</dbReference>
<dbReference type="CDD" id="cd03364">
    <property type="entry name" value="TOPRIM_DnaG_primases"/>
    <property type="match status" value="1"/>
</dbReference>
<evidence type="ECO:0000256" key="6">
    <source>
        <dbReference type="ARBA" id="ARBA00022723"/>
    </source>
</evidence>
<dbReference type="EMBL" id="CP025544">
    <property type="protein sequence ID" value="AXK60841.1"/>
    <property type="molecule type" value="Genomic_DNA"/>
</dbReference>
<keyword evidence="8 12" id="KW-0862">Zinc</keyword>
<proteinExistence type="inferred from homology"/>
<feature type="zinc finger region" description="CHC2-type" evidence="12 14">
    <location>
        <begin position="35"/>
        <end position="59"/>
    </location>
</feature>
<dbReference type="GO" id="GO:0006269">
    <property type="term" value="P:DNA replication, synthesis of primer"/>
    <property type="evidence" value="ECO:0007669"/>
    <property type="project" value="UniProtKB-UniRule"/>
</dbReference>
<keyword evidence="4 12" id="KW-0548">Nucleotidyltransferase</keyword>
<comment type="similarity">
    <text evidence="12 13">Belongs to the DnaG primase family.</text>
</comment>
<dbReference type="Gene3D" id="1.10.860.10">
    <property type="entry name" value="DNAb Helicase, Chain A"/>
    <property type="match status" value="1"/>
</dbReference>
<dbReference type="GO" id="GO:0003899">
    <property type="term" value="F:DNA-directed RNA polymerase activity"/>
    <property type="evidence" value="ECO:0007669"/>
    <property type="project" value="UniProtKB-UniRule"/>
</dbReference>
<dbReference type="SUPFAM" id="SSF57783">
    <property type="entry name" value="Zinc beta-ribbon"/>
    <property type="match status" value="1"/>
</dbReference>
<evidence type="ECO:0000256" key="8">
    <source>
        <dbReference type="ARBA" id="ARBA00022833"/>
    </source>
</evidence>
<dbReference type="NCBIfam" id="TIGR01391">
    <property type="entry name" value="dnaG"/>
    <property type="match status" value="1"/>
</dbReference>
<evidence type="ECO:0000256" key="12">
    <source>
        <dbReference type="HAMAP-Rule" id="MF_00974"/>
    </source>
</evidence>
<dbReference type="PANTHER" id="PTHR30313">
    <property type="entry name" value="DNA PRIMASE"/>
    <property type="match status" value="1"/>
</dbReference>
<keyword evidence="9" id="KW-0460">Magnesium</keyword>
<keyword evidence="3 12" id="KW-0808">Transferase</keyword>
<dbReference type="SMART" id="SM00400">
    <property type="entry name" value="ZnF_CHCC"/>
    <property type="match status" value="1"/>
</dbReference>
<evidence type="ECO:0000256" key="3">
    <source>
        <dbReference type="ARBA" id="ARBA00022679"/>
    </source>
</evidence>
<dbReference type="GO" id="GO:0000428">
    <property type="term" value="C:DNA-directed RNA polymerase complex"/>
    <property type="evidence" value="ECO:0007669"/>
    <property type="project" value="UniProtKB-KW"/>
</dbReference>
<comment type="function">
    <text evidence="12 13">RNA polymerase that catalyzes the synthesis of short RNA molecules used as primers for DNA polymerase during DNA replication.</text>
</comment>
<dbReference type="InterPro" id="IPR013264">
    <property type="entry name" value="DNAG_N"/>
</dbReference>
<dbReference type="Gene3D" id="3.90.980.10">
    <property type="entry name" value="DNA primase, catalytic core, N-terminal domain"/>
    <property type="match status" value="1"/>
</dbReference>
<dbReference type="Gene3D" id="3.90.580.10">
    <property type="entry name" value="Zinc finger, CHC2-type domain"/>
    <property type="match status" value="1"/>
</dbReference>
<keyword evidence="5 12" id="KW-0235">DNA replication</keyword>
<evidence type="ECO:0000256" key="13">
    <source>
        <dbReference type="PIRNR" id="PIRNR002811"/>
    </source>
</evidence>
<comment type="domain">
    <text evidence="12">Contains an N-terminal zinc-binding domain, a central core domain that contains the primase activity, and a C-terminal DnaB-binding domain.</text>
</comment>
<dbReference type="InterPro" id="IPR050219">
    <property type="entry name" value="DnaG_primase"/>
</dbReference>
<keyword evidence="1 12" id="KW-0240">DNA-directed RNA polymerase</keyword>
<evidence type="ECO:0000256" key="11">
    <source>
        <dbReference type="ARBA" id="ARBA00023163"/>
    </source>
</evidence>
<dbReference type="PIRSF" id="PIRSF002811">
    <property type="entry name" value="DnaG"/>
    <property type="match status" value="1"/>
</dbReference>
<dbReference type="InterPro" id="IPR016136">
    <property type="entry name" value="DNA_helicase_N/primase_C"/>
</dbReference>
<evidence type="ECO:0000256" key="7">
    <source>
        <dbReference type="ARBA" id="ARBA00022771"/>
    </source>
</evidence>
<evidence type="ECO:0000256" key="2">
    <source>
        <dbReference type="ARBA" id="ARBA00022515"/>
    </source>
</evidence>
<dbReference type="AlphaFoldDB" id="A0A345ZC24"/>
<dbReference type="GO" id="GO:1990077">
    <property type="term" value="C:primosome complex"/>
    <property type="evidence" value="ECO:0007669"/>
    <property type="project" value="UniProtKB-KW"/>
</dbReference>
<keyword evidence="11 12" id="KW-0804">Transcription</keyword>
<feature type="domain" description="Toprim" evidence="15">
    <location>
        <begin position="258"/>
        <end position="337"/>
    </location>
</feature>
<dbReference type="PANTHER" id="PTHR30313:SF2">
    <property type="entry name" value="DNA PRIMASE"/>
    <property type="match status" value="1"/>
</dbReference>
<reference evidence="16 17" key="1">
    <citation type="submission" date="2017-12" db="EMBL/GenBank/DDBJ databases">
        <title>Chromulinavorax destructans is a abundant pathogen of dominant heterotrophic picoflagllates.</title>
        <authorList>
            <person name="Deeg C.M."/>
            <person name="Zimmer M."/>
            <person name="Suttle C.A."/>
        </authorList>
    </citation>
    <scope>NUCLEOTIDE SEQUENCE [LARGE SCALE GENOMIC DNA]</scope>
    <source>
        <strain evidence="16 17">SeV1</strain>
    </source>
</reference>
<dbReference type="InterPro" id="IPR006171">
    <property type="entry name" value="TOPRIM_dom"/>
</dbReference>
<accession>A0A345ZC24</accession>
<dbReference type="InterPro" id="IPR034151">
    <property type="entry name" value="TOPRIM_DnaG_bac"/>
</dbReference>
<dbReference type="InterPro" id="IPR030846">
    <property type="entry name" value="DnaG_bac"/>
</dbReference>
<evidence type="ECO:0000256" key="10">
    <source>
        <dbReference type="ARBA" id="ARBA00023125"/>
    </source>
</evidence>
<dbReference type="Pfam" id="PF08275">
    <property type="entry name" value="DNAG_N"/>
    <property type="match status" value="1"/>
</dbReference>
<comment type="cofactor">
    <cofactor evidence="12 13 14">
        <name>Zn(2+)</name>
        <dbReference type="ChEBI" id="CHEBI:29105"/>
    </cofactor>
    <text evidence="12 13 14">Binds 1 zinc ion per monomer.</text>
</comment>
<protein>
    <recommendedName>
        <fullName evidence="12 13">DNA primase</fullName>
        <ecNumber evidence="12">2.7.7.101</ecNumber>
    </recommendedName>
</protein>
<dbReference type="GO" id="GO:0003677">
    <property type="term" value="F:DNA binding"/>
    <property type="evidence" value="ECO:0007669"/>
    <property type="project" value="UniProtKB-KW"/>
</dbReference>
<evidence type="ECO:0000259" key="15">
    <source>
        <dbReference type="PROSITE" id="PS50880"/>
    </source>
</evidence>
<dbReference type="Gene3D" id="3.40.1360.10">
    <property type="match status" value="1"/>
</dbReference>
<dbReference type="PROSITE" id="PS50880">
    <property type="entry name" value="TOPRIM"/>
    <property type="match status" value="1"/>
</dbReference>
<keyword evidence="7 12" id="KW-0863">Zinc-finger</keyword>
<keyword evidence="2 12" id="KW-0639">Primosome</keyword>
<dbReference type="InterPro" id="IPR037068">
    <property type="entry name" value="DNA_primase_core_N_sf"/>
</dbReference>
<dbReference type="HAMAP" id="MF_00974">
    <property type="entry name" value="DNA_primase_DnaG"/>
    <property type="match status" value="1"/>
</dbReference>
<evidence type="ECO:0000256" key="9">
    <source>
        <dbReference type="ARBA" id="ARBA00022842"/>
    </source>
</evidence>